<dbReference type="Proteomes" id="UP000052015">
    <property type="component" value="Unassembled WGS sequence"/>
</dbReference>
<dbReference type="SUPFAM" id="SSF55073">
    <property type="entry name" value="Nucleotide cyclase"/>
    <property type="match status" value="1"/>
</dbReference>
<feature type="coiled-coil region" evidence="3">
    <location>
        <begin position="775"/>
        <end position="802"/>
    </location>
</feature>
<dbReference type="Gene3D" id="3.40.50.300">
    <property type="entry name" value="P-loop containing nucleotide triphosphate hydrolases"/>
    <property type="match status" value="1"/>
</dbReference>
<dbReference type="GO" id="GO:0004672">
    <property type="term" value="F:protein kinase activity"/>
    <property type="evidence" value="ECO:0007669"/>
    <property type="project" value="InterPro"/>
</dbReference>
<keyword evidence="6" id="KW-0548">Nucleotidyltransferase</keyword>
<dbReference type="InterPro" id="IPR011990">
    <property type="entry name" value="TPR-like_helical_dom_sf"/>
</dbReference>
<dbReference type="PATRIC" id="fig|908809.3.peg.1071"/>
<dbReference type="SUPFAM" id="SSF48452">
    <property type="entry name" value="TPR-like"/>
    <property type="match status" value="2"/>
</dbReference>
<gene>
    <name evidence="6" type="primary">dosC</name>
    <name evidence="6" type="ORF">ABG79_01063</name>
</gene>
<dbReference type="InterPro" id="IPR027417">
    <property type="entry name" value="P-loop_NTPase"/>
</dbReference>
<dbReference type="OrthoDB" id="9805474at2"/>
<sequence>MKIINNRFRIIKKNYQNQIITSYRVADLKSSHRTINLNILNSDSMDKKLINYCIEEFIMLSNIKNDNIIKLHNFYVIESIDNGQIKDKTYFFTSDRVENQVSFNMIEKLSLQSKIELFIKLCRTINYLHLIGYNYLYLNLLNINLINREGDLDIVINDILTSKINDKLYSSKKGNLLFKAPEVIKSDEVTNQSDIYSLGVMLIAFLLGRLKFTNIEEGIQFLYGLNKQIPSGLINIIKTMTRENPDDRFENINAVIKELNCVFNSNFNAIDLENLGKLNDKIKICDRKSEIEKILDGYKRGAKCAIVSGETGIGKSRLLKELEFKFKINNIESFSFFGNYETQSKKVVSDIIKQMFINTNEDLIRQFENDFVSILPELKSNNINEFTYDEKTKIRLLNSFYRFIKQRFGSKKIVLIIDDLNEIDSFTMDLALDLVNSDLNEQIFFVISYKEEKSTDKKFKDLLYTIKQKDRTISINLEGLSEDATAEMIKCKLFMSYTPKLFANKIYSITMGNPLFIEELLKDLYIRKILYVNPISGIWSSQYDDNYDNMILPTTVEQAILSQIRGLDEMQMNILEIIAMFETSASLEILKNTINLDADTLTRVLLQLESTGVIVFKISDEGYVYDFRNKLLKKIIYSKIDENKKKFLHKKVAEIIEKYADDFISFALNDELIYHLEKYGDKEKAAKFCIKNAELMKQFKNMNDAINYFEKAISLFDEKIEDEVKLNTFFETALLYYQTGNIQKALHYYKLVLNISLFLENYKDAIDALNFIVEISLNKNELESAQINLRKIEEIINEKEKDYLKGYLEYRYNLAIYYRELNDFSKVDEIARESLKLINDEDYRSRGKFIKLLGDICLFKSMPDEALKYYEKSLSCFDKARNKVGMMTVLNNISIIYSDYYQDYEVSLKYLKDMLIISSAENSLTIKALSLLNIASIYYLRFDYEKSLKYFLEALAISESLEFEVYVFYIYCYLIGVYLRLGQVKSSYDYYLKTKEEIEKYPNQGKYESLYYYFSGELFYYLGDFERAKSNLERVVEIYNQDYIKTKWDAEILIEIINIKMFREEKILKSAITKILDISANYQNKFEKLNIYYNLLINCHKIADENTKNLILNLINNNDLNDVPKIIRIKLDYLKHVLKVNKGQLKQIELLLKESKENRLKQLYWRLSVLLGDTYYDEGNIFMALNHYANAIQQISSIVSEIPIEYKRSFVIAKNALKPLCKIYEIKGDYIALKETCIEQLSDKTIDEMLSYKHVKNVLYDKHLINNTRRIIRNELKINIKSFEDLIGKLILNPLVDLDLISKYLAYVTLATRCLIVSETNELEILASSNENKQLPDDLTIFNTVKQIEKPVFSTDTVTKDNSIYSYACIPLVKRNFKDRKRISTYDIKRVLGYIFIESDKIINYINEESIQECIKFSNIVLELIDKNNIINSSIFDKLTRAYTRKFFDDAIEEHIQNAENSNGYFSIIMIDIDNFKKLNDKFGHQTGDKILKQLGNVVRETIRKNDLFCRYGGEEFIIILPDTKKNEAYILAERIRNKIENTVMLFNKSITVSMGVSTFPEDAEWKDELIEKADKALYAAKENGKNRVEIWREDFENKGRVTNKLSGLLTGNEVKDSAKILYLIELSELSKANIDTLNLIYYLLGILLESTESKYAGYLKVKNNKIIESYWRKAFIDGWIGFNYYNMNLINRTISEKEGRFLIDWEEYFEYDQIKNIPVFYSVMLVPVIKRQEILGVIYLATSSNEKEYKFEDFNYVSILSNIFSALI</sequence>
<evidence type="ECO:0000256" key="2">
    <source>
        <dbReference type="PROSITE-ProRule" id="PRU00339"/>
    </source>
</evidence>
<dbReference type="GO" id="GO:0005524">
    <property type="term" value="F:ATP binding"/>
    <property type="evidence" value="ECO:0007669"/>
    <property type="project" value="InterPro"/>
</dbReference>
<dbReference type="GO" id="GO:0043709">
    <property type="term" value="P:cell adhesion involved in single-species biofilm formation"/>
    <property type="evidence" value="ECO:0007669"/>
    <property type="project" value="TreeGrafter"/>
</dbReference>
<organism evidence="6 7">
    <name type="scientific">Caloramator mitchellensis</name>
    <dbReference type="NCBI Taxonomy" id="908809"/>
    <lineage>
        <taxon>Bacteria</taxon>
        <taxon>Bacillati</taxon>
        <taxon>Bacillota</taxon>
        <taxon>Clostridia</taxon>
        <taxon>Eubacteriales</taxon>
        <taxon>Clostridiaceae</taxon>
        <taxon>Caloramator</taxon>
    </lineage>
</organism>
<keyword evidence="3" id="KW-0175">Coiled coil</keyword>
<dbReference type="SMART" id="SM00267">
    <property type="entry name" value="GGDEF"/>
    <property type="match status" value="1"/>
</dbReference>
<name>A0A0R3K1W9_CALMK</name>
<feature type="domain" description="GGDEF" evidence="5">
    <location>
        <begin position="1464"/>
        <end position="1594"/>
    </location>
</feature>
<keyword evidence="2" id="KW-0802">TPR repeat</keyword>
<feature type="repeat" description="TPR" evidence="2">
    <location>
        <begin position="928"/>
        <end position="961"/>
    </location>
</feature>
<dbReference type="Pfam" id="PF13181">
    <property type="entry name" value="TPR_8"/>
    <property type="match status" value="1"/>
</dbReference>
<evidence type="ECO:0000259" key="5">
    <source>
        <dbReference type="PROSITE" id="PS50887"/>
    </source>
</evidence>
<accession>A0A0R3K1W9</accession>
<dbReference type="FunFam" id="3.30.70.270:FF:000001">
    <property type="entry name" value="Diguanylate cyclase domain protein"/>
    <property type="match status" value="1"/>
</dbReference>
<dbReference type="PROSITE" id="PS50011">
    <property type="entry name" value="PROTEIN_KINASE_DOM"/>
    <property type="match status" value="1"/>
</dbReference>
<dbReference type="EC" id="2.7.7.65" evidence="6"/>
<proteinExistence type="predicted"/>
<dbReference type="InterPro" id="IPR050469">
    <property type="entry name" value="Diguanylate_Cyclase"/>
</dbReference>
<dbReference type="InterPro" id="IPR041664">
    <property type="entry name" value="AAA_16"/>
</dbReference>
<comment type="subcellular location">
    <subcellularLocation>
        <location evidence="1">Membrane</location>
        <topology evidence="1">Single-pass membrane protein</topology>
    </subcellularLocation>
</comment>
<dbReference type="InterPro" id="IPR019734">
    <property type="entry name" value="TPR_rpt"/>
</dbReference>
<keyword evidence="7" id="KW-1185">Reference proteome</keyword>
<dbReference type="Pfam" id="PF00990">
    <property type="entry name" value="GGDEF"/>
    <property type="match status" value="1"/>
</dbReference>
<dbReference type="PANTHER" id="PTHR45138">
    <property type="entry name" value="REGULATORY COMPONENTS OF SENSORY TRANSDUCTION SYSTEM"/>
    <property type="match status" value="1"/>
</dbReference>
<dbReference type="InterPro" id="IPR000160">
    <property type="entry name" value="GGDEF_dom"/>
</dbReference>
<dbReference type="STRING" id="908809.ABG79_01063"/>
<feature type="repeat" description="TPR" evidence="2">
    <location>
        <begin position="1009"/>
        <end position="1042"/>
    </location>
</feature>
<dbReference type="Pfam" id="PF13374">
    <property type="entry name" value="TPR_10"/>
    <property type="match status" value="1"/>
</dbReference>
<evidence type="ECO:0000313" key="6">
    <source>
        <dbReference type="EMBL" id="KRQ87260.1"/>
    </source>
</evidence>
<dbReference type="Pfam" id="PF00069">
    <property type="entry name" value="Pkinase"/>
    <property type="match status" value="1"/>
</dbReference>
<dbReference type="RefSeq" id="WP_057977850.1">
    <property type="nucleotide sequence ID" value="NZ_LKHP01000004.1"/>
</dbReference>
<keyword evidence="6" id="KW-0808">Transferase</keyword>
<reference evidence="6 7" key="1">
    <citation type="submission" date="2015-09" db="EMBL/GenBank/DDBJ databases">
        <title>Draft genome sequence of a Caloramator mitchellensis, a moderate thermophile from the Great Artesian Basin of Australia.</title>
        <authorList>
            <person name="Patel B.K."/>
        </authorList>
    </citation>
    <scope>NUCLEOTIDE SEQUENCE [LARGE SCALE GENOMIC DNA]</scope>
    <source>
        <strain evidence="6 7">VF08</strain>
    </source>
</reference>
<dbReference type="EMBL" id="LKHP01000004">
    <property type="protein sequence ID" value="KRQ87260.1"/>
    <property type="molecule type" value="Genomic_DNA"/>
</dbReference>
<dbReference type="Gene3D" id="3.30.70.270">
    <property type="match status" value="1"/>
</dbReference>
<dbReference type="SMART" id="SM00028">
    <property type="entry name" value="TPR"/>
    <property type="match status" value="8"/>
</dbReference>
<dbReference type="InterPro" id="IPR011009">
    <property type="entry name" value="Kinase-like_dom_sf"/>
</dbReference>
<dbReference type="InterPro" id="IPR043128">
    <property type="entry name" value="Rev_trsase/Diguanyl_cyclase"/>
</dbReference>
<dbReference type="GO" id="GO:0052621">
    <property type="term" value="F:diguanylate cyclase activity"/>
    <property type="evidence" value="ECO:0007669"/>
    <property type="project" value="UniProtKB-EC"/>
</dbReference>
<dbReference type="SUPFAM" id="SSF56112">
    <property type="entry name" value="Protein kinase-like (PK-like)"/>
    <property type="match status" value="1"/>
</dbReference>
<feature type="domain" description="Protein kinase" evidence="4">
    <location>
        <begin position="8"/>
        <end position="263"/>
    </location>
</feature>
<dbReference type="PANTHER" id="PTHR45138:SF9">
    <property type="entry name" value="DIGUANYLATE CYCLASE DGCM-RELATED"/>
    <property type="match status" value="1"/>
</dbReference>
<dbReference type="InterPro" id="IPR000719">
    <property type="entry name" value="Prot_kinase_dom"/>
</dbReference>
<protein>
    <submittedName>
        <fullName evidence="6">Diguanylate cyclase DosC</fullName>
        <ecNumber evidence="6">2.7.7.65</ecNumber>
    </submittedName>
</protein>
<dbReference type="NCBIfam" id="TIGR00254">
    <property type="entry name" value="GGDEF"/>
    <property type="match status" value="1"/>
</dbReference>
<dbReference type="SMART" id="SM00220">
    <property type="entry name" value="S_TKc"/>
    <property type="match status" value="1"/>
</dbReference>
<dbReference type="PROSITE" id="PS50887">
    <property type="entry name" value="GGDEF"/>
    <property type="match status" value="1"/>
</dbReference>
<dbReference type="SUPFAM" id="SSF52540">
    <property type="entry name" value="P-loop containing nucleoside triphosphate hydrolases"/>
    <property type="match status" value="1"/>
</dbReference>
<dbReference type="Gene3D" id="1.10.510.10">
    <property type="entry name" value="Transferase(Phosphotransferase) domain 1"/>
    <property type="match status" value="1"/>
</dbReference>
<evidence type="ECO:0000313" key="7">
    <source>
        <dbReference type="Proteomes" id="UP000052015"/>
    </source>
</evidence>
<dbReference type="GO" id="GO:0005886">
    <property type="term" value="C:plasma membrane"/>
    <property type="evidence" value="ECO:0007669"/>
    <property type="project" value="TreeGrafter"/>
</dbReference>
<dbReference type="Gene3D" id="1.25.40.10">
    <property type="entry name" value="Tetratricopeptide repeat domain"/>
    <property type="match status" value="2"/>
</dbReference>
<evidence type="ECO:0000259" key="4">
    <source>
        <dbReference type="PROSITE" id="PS50011"/>
    </source>
</evidence>
<dbReference type="Pfam" id="PF13191">
    <property type="entry name" value="AAA_16"/>
    <property type="match status" value="1"/>
</dbReference>
<evidence type="ECO:0000256" key="1">
    <source>
        <dbReference type="ARBA" id="ARBA00004167"/>
    </source>
</evidence>
<evidence type="ECO:0000256" key="3">
    <source>
        <dbReference type="SAM" id="Coils"/>
    </source>
</evidence>
<dbReference type="CDD" id="cd01949">
    <property type="entry name" value="GGDEF"/>
    <property type="match status" value="1"/>
</dbReference>
<dbReference type="GO" id="GO:1902201">
    <property type="term" value="P:negative regulation of bacterial-type flagellum-dependent cell motility"/>
    <property type="evidence" value="ECO:0007669"/>
    <property type="project" value="TreeGrafter"/>
</dbReference>
<comment type="caution">
    <text evidence="6">The sequence shown here is derived from an EMBL/GenBank/DDBJ whole genome shotgun (WGS) entry which is preliminary data.</text>
</comment>
<dbReference type="InterPro" id="IPR029787">
    <property type="entry name" value="Nucleotide_cyclase"/>
</dbReference>
<dbReference type="PROSITE" id="PS50005">
    <property type="entry name" value="TPR"/>
    <property type="match status" value="2"/>
</dbReference>